<dbReference type="EMBL" id="KQ965769">
    <property type="protein sequence ID" value="KXS14497.1"/>
    <property type="molecule type" value="Genomic_DNA"/>
</dbReference>
<gene>
    <name evidence="2" type="ORF">M427DRAFT_33178</name>
</gene>
<proteinExistence type="predicted"/>
<feature type="compositionally biased region" description="Basic and acidic residues" evidence="1">
    <location>
        <begin position="8"/>
        <end position="22"/>
    </location>
</feature>
<evidence type="ECO:0000313" key="2">
    <source>
        <dbReference type="EMBL" id="KXS14497.1"/>
    </source>
</evidence>
<keyword evidence="3" id="KW-1185">Reference proteome</keyword>
<dbReference type="AlphaFoldDB" id="A0A139ACJ8"/>
<feature type="region of interest" description="Disordered" evidence="1">
    <location>
        <begin position="144"/>
        <end position="172"/>
    </location>
</feature>
<accession>A0A139ACJ8</accession>
<protein>
    <submittedName>
        <fullName evidence="2">Uncharacterized protein</fullName>
    </submittedName>
</protein>
<sequence>MDGGTDLGNHRFEIPSREGEKEDQSEDNLFIHDNVEMDGDDGERHPDESAPKTVAKSPAEQKFLNLEKEIFMQNREVLLCPTCNKAGKKVNKGQNGKHIQGTTISLTSVRCNLKGCGKATRLKEVLGATPGCSAALTRWEEGFKSLTGGEPGQRNRGKTSDTGSRVGMKARG</sequence>
<name>A0A139ACJ8_GONPJ</name>
<dbReference type="OrthoDB" id="2174506at2759"/>
<feature type="region of interest" description="Disordered" evidence="1">
    <location>
        <begin position="1"/>
        <end position="53"/>
    </location>
</feature>
<evidence type="ECO:0000313" key="3">
    <source>
        <dbReference type="Proteomes" id="UP000070544"/>
    </source>
</evidence>
<reference evidence="2 3" key="1">
    <citation type="journal article" date="2015" name="Genome Biol. Evol.">
        <title>Phylogenomic analyses indicate that early fungi evolved digesting cell walls of algal ancestors of land plants.</title>
        <authorList>
            <person name="Chang Y."/>
            <person name="Wang S."/>
            <person name="Sekimoto S."/>
            <person name="Aerts A.L."/>
            <person name="Choi C."/>
            <person name="Clum A."/>
            <person name="LaButti K.M."/>
            <person name="Lindquist E.A."/>
            <person name="Yee Ngan C."/>
            <person name="Ohm R.A."/>
            <person name="Salamov A.A."/>
            <person name="Grigoriev I.V."/>
            <person name="Spatafora J.W."/>
            <person name="Berbee M.L."/>
        </authorList>
    </citation>
    <scope>NUCLEOTIDE SEQUENCE [LARGE SCALE GENOMIC DNA]</scope>
    <source>
        <strain evidence="2 3">JEL478</strain>
    </source>
</reference>
<organism evidence="2 3">
    <name type="scientific">Gonapodya prolifera (strain JEL478)</name>
    <name type="common">Monoblepharis prolifera</name>
    <dbReference type="NCBI Taxonomy" id="1344416"/>
    <lineage>
        <taxon>Eukaryota</taxon>
        <taxon>Fungi</taxon>
        <taxon>Fungi incertae sedis</taxon>
        <taxon>Chytridiomycota</taxon>
        <taxon>Chytridiomycota incertae sedis</taxon>
        <taxon>Monoblepharidomycetes</taxon>
        <taxon>Monoblepharidales</taxon>
        <taxon>Gonapodyaceae</taxon>
        <taxon>Gonapodya</taxon>
    </lineage>
</organism>
<dbReference type="Proteomes" id="UP000070544">
    <property type="component" value="Unassembled WGS sequence"/>
</dbReference>
<evidence type="ECO:0000256" key="1">
    <source>
        <dbReference type="SAM" id="MobiDB-lite"/>
    </source>
</evidence>